<dbReference type="EMBL" id="LOHZ01000042">
    <property type="protein sequence ID" value="KYO64476.1"/>
    <property type="molecule type" value="Genomic_DNA"/>
</dbReference>
<sequence>MAVNNFLKMLIYIFSFFSIGFIIGKNLGKKESSLEFEKIYLIKLKEELWNKGYCPVCNSKLQDLIESDKMLEKNQEV</sequence>
<accession>A0A162M7R8</accession>
<keyword evidence="1" id="KW-1133">Transmembrane helix</keyword>
<reference evidence="2 3" key="1">
    <citation type="submission" date="2015-12" db="EMBL/GenBank/DDBJ databases">
        <title>Draft genome of Thermovenabulum gondwanense isolated from a red thermophilic microbial mat colonisisng an outflow channel of a bore well.</title>
        <authorList>
            <person name="Patel B.K."/>
        </authorList>
    </citation>
    <scope>NUCLEOTIDE SEQUENCE [LARGE SCALE GENOMIC DNA]</scope>
    <source>
        <strain evidence="2 3">R270</strain>
    </source>
</reference>
<dbReference type="RefSeq" id="WP_068749013.1">
    <property type="nucleotide sequence ID" value="NZ_LOHZ01000042.1"/>
</dbReference>
<comment type="caution">
    <text evidence="2">The sequence shown here is derived from an EMBL/GenBank/DDBJ whole genome shotgun (WGS) entry which is preliminary data.</text>
</comment>
<evidence type="ECO:0000313" key="2">
    <source>
        <dbReference type="EMBL" id="KYO64476.1"/>
    </source>
</evidence>
<gene>
    <name evidence="2" type="ORF">ATZ99_19040</name>
</gene>
<name>A0A162M7R8_9FIRM</name>
<keyword evidence="3" id="KW-1185">Reference proteome</keyword>
<protein>
    <submittedName>
        <fullName evidence="2">Uncharacterized protein</fullName>
    </submittedName>
</protein>
<dbReference type="STRING" id="520767.ATZ99_19040"/>
<organism evidence="2 3">
    <name type="scientific">Thermovenabulum gondwanense</name>
    <dbReference type="NCBI Taxonomy" id="520767"/>
    <lineage>
        <taxon>Bacteria</taxon>
        <taxon>Bacillati</taxon>
        <taxon>Bacillota</taxon>
        <taxon>Clostridia</taxon>
        <taxon>Thermosediminibacterales</taxon>
        <taxon>Thermosediminibacteraceae</taxon>
        <taxon>Thermovenabulum</taxon>
    </lineage>
</organism>
<evidence type="ECO:0000256" key="1">
    <source>
        <dbReference type="SAM" id="Phobius"/>
    </source>
</evidence>
<dbReference type="AlphaFoldDB" id="A0A162M7R8"/>
<keyword evidence="1" id="KW-0812">Transmembrane</keyword>
<keyword evidence="1" id="KW-0472">Membrane</keyword>
<dbReference type="Proteomes" id="UP000075737">
    <property type="component" value="Unassembled WGS sequence"/>
</dbReference>
<evidence type="ECO:0000313" key="3">
    <source>
        <dbReference type="Proteomes" id="UP000075737"/>
    </source>
</evidence>
<proteinExistence type="predicted"/>
<feature type="transmembrane region" description="Helical" evidence="1">
    <location>
        <begin position="6"/>
        <end position="24"/>
    </location>
</feature>